<gene>
    <name evidence="3" type="ORF">N0F65_007973</name>
</gene>
<dbReference type="PANTHER" id="PTHR14932:SF1">
    <property type="entry name" value="RAB-LIKE PROTEIN 6"/>
    <property type="match status" value="1"/>
</dbReference>
<keyword evidence="1" id="KW-0175">Coiled coil</keyword>
<evidence type="ECO:0000256" key="2">
    <source>
        <dbReference type="SAM" id="MobiDB-lite"/>
    </source>
</evidence>
<dbReference type="InterPro" id="IPR040385">
    <property type="entry name" value="RABL6"/>
</dbReference>
<dbReference type="SUPFAM" id="SSF52540">
    <property type="entry name" value="P-loop containing nucleoside triphosphate hydrolases"/>
    <property type="match status" value="1"/>
</dbReference>
<feature type="compositionally biased region" description="Basic and acidic residues" evidence="2">
    <location>
        <begin position="635"/>
        <end position="654"/>
    </location>
</feature>
<reference evidence="3" key="2">
    <citation type="journal article" date="2023" name="Microbiol Resour">
        <title>Decontamination and Annotation of the Draft Genome Sequence of the Oomycete Lagenidium giganteum ARSEF 373.</title>
        <authorList>
            <person name="Morgan W.R."/>
            <person name="Tartar A."/>
        </authorList>
    </citation>
    <scope>NUCLEOTIDE SEQUENCE</scope>
    <source>
        <strain evidence="3">ARSEF 373</strain>
    </source>
</reference>
<feature type="compositionally biased region" description="Polar residues" evidence="2">
    <location>
        <begin position="1004"/>
        <end position="1015"/>
    </location>
</feature>
<evidence type="ECO:0000313" key="3">
    <source>
        <dbReference type="EMBL" id="DAZ93639.1"/>
    </source>
</evidence>
<feature type="compositionally biased region" description="Basic residues" evidence="2">
    <location>
        <begin position="953"/>
        <end position="964"/>
    </location>
</feature>
<accession>A0AAV2YJZ1</accession>
<keyword evidence="4" id="KW-1185">Reference proteome</keyword>
<dbReference type="GO" id="GO:0005634">
    <property type="term" value="C:nucleus"/>
    <property type="evidence" value="ECO:0007669"/>
    <property type="project" value="TreeGrafter"/>
</dbReference>
<dbReference type="InterPro" id="IPR027417">
    <property type="entry name" value="P-loop_NTPase"/>
</dbReference>
<reference evidence="3" key="1">
    <citation type="submission" date="2022-11" db="EMBL/GenBank/DDBJ databases">
        <authorList>
            <person name="Morgan W.R."/>
            <person name="Tartar A."/>
        </authorList>
    </citation>
    <scope>NUCLEOTIDE SEQUENCE</scope>
    <source>
        <strain evidence="3">ARSEF 373</strain>
    </source>
</reference>
<feature type="compositionally biased region" description="Basic residues" evidence="2">
    <location>
        <begin position="601"/>
        <end position="615"/>
    </location>
</feature>
<dbReference type="GO" id="GO:0005829">
    <property type="term" value="C:cytosol"/>
    <property type="evidence" value="ECO:0007669"/>
    <property type="project" value="TreeGrafter"/>
</dbReference>
<feature type="region of interest" description="Disordered" evidence="2">
    <location>
        <begin position="1"/>
        <end position="58"/>
    </location>
</feature>
<name>A0AAV2YJZ1_9STRA</name>
<feature type="compositionally biased region" description="Basic and acidic residues" evidence="2">
    <location>
        <begin position="788"/>
        <end position="800"/>
    </location>
</feature>
<feature type="compositionally biased region" description="Acidic residues" evidence="2">
    <location>
        <begin position="968"/>
        <end position="980"/>
    </location>
</feature>
<feature type="compositionally biased region" description="Basic and acidic residues" evidence="2">
    <location>
        <begin position="929"/>
        <end position="939"/>
    </location>
</feature>
<organism evidence="3 4">
    <name type="scientific">Lagenidium giganteum</name>
    <dbReference type="NCBI Taxonomy" id="4803"/>
    <lineage>
        <taxon>Eukaryota</taxon>
        <taxon>Sar</taxon>
        <taxon>Stramenopiles</taxon>
        <taxon>Oomycota</taxon>
        <taxon>Peronosporomycetes</taxon>
        <taxon>Pythiales</taxon>
        <taxon>Pythiaceae</taxon>
    </lineage>
</organism>
<feature type="compositionally biased region" description="Basic and acidic residues" evidence="2">
    <location>
        <begin position="822"/>
        <end position="861"/>
    </location>
</feature>
<feature type="compositionally biased region" description="Acidic residues" evidence="2">
    <location>
        <begin position="562"/>
        <end position="571"/>
    </location>
</feature>
<feature type="compositionally biased region" description="Basic residues" evidence="2">
    <location>
        <begin position="1171"/>
        <end position="1180"/>
    </location>
</feature>
<feature type="region of interest" description="Disordered" evidence="2">
    <location>
        <begin position="375"/>
        <end position="452"/>
    </location>
</feature>
<feature type="compositionally biased region" description="Acidic residues" evidence="2">
    <location>
        <begin position="1060"/>
        <end position="1070"/>
    </location>
</feature>
<feature type="coiled-coil region" evidence="1">
    <location>
        <begin position="330"/>
        <end position="357"/>
    </location>
</feature>
<dbReference type="GO" id="GO:0005525">
    <property type="term" value="F:GTP binding"/>
    <property type="evidence" value="ECO:0007669"/>
    <property type="project" value="InterPro"/>
</dbReference>
<dbReference type="AlphaFoldDB" id="A0AAV2YJZ1"/>
<feature type="compositionally biased region" description="Polar residues" evidence="2">
    <location>
        <begin position="389"/>
        <end position="416"/>
    </location>
</feature>
<dbReference type="PANTHER" id="PTHR14932">
    <property type="entry name" value="RAS GTPASE-RELATED"/>
    <property type="match status" value="1"/>
</dbReference>
<feature type="compositionally biased region" description="Basic residues" evidence="2">
    <location>
        <begin position="1082"/>
        <end position="1092"/>
    </location>
</feature>
<feature type="compositionally biased region" description="Low complexity" evidence="2">
    <location>
        <begin position="38"/>
        <end position="55"/>
    </location>
</feature>
<feature type="region of interest" description="Disordered" evidence="2">
    <location>
        <begin position="490"/>
        <end position="735"/>
    </location>
</feature>
<dbReference type="Gene3D" id="3.40.50.300">
    <property type="entry name" value="P-loop containing nucleotide triphosphate hydrolases"/>
    <property type="match status" value="1"/>
</dbReference>
<sequence length="1209" mass="131360">MGNEASRATLEASPRQGHGGFSSPRGTPNDVRRSQSFTSSTSTSPASTPGSAGTPHMVNVGATHLHAHPYANPKLDKTIQRMDKAIRKRVRGGITYNMKLLIRGDHGTGKTSLFHRLKGEPIPTEHSPTPQIQSATINWNLRANSEESVRCEVWDVVDRGFNPEDEPAGASEDANGGDGATSNPFSLVTPQNSASLMASSAATTSMIGNGNVANGTHMVATVDASTVDVYHEAHGVIFLLDVTKWQSLEYVRQQLEKVPQHIPTLVLGNFRDCGNQRKIFKEDIEELLYGTSTRLAHVKAQLRRPHELLYFECSLLNCYGLKSLHQYFGIPFLQLKLNTLRQQMRILEGEFAHLKHDLQAKISEQRYNDYIDHIKNTGSDIRTGRRPQRQTSNADQHPQQAQSDLSRTSSNESMNGRTKLERGYSNTSTSSDVVVAEQPHSSAAAEADQNNCQQEPQLLQKQQDLEDLPQRSSSAVIQAAVPLKIAHAEENVTPSSPPPIEEAESLPSTIPVTQKTTEELPAAVEEKKSEKKVKSPRNEPMNLEDFLVPKQRNSDLDHFYSDEESDEENDDVVITPAVTASKSHKQKFLDSDSSSDEGSGRRRNQRPGFQRRHVVQAKQSATTTIAPSPPPSPPRRVDDNAADAAEKLGDEEKPPSTSPSSSSSPRKRVVVSRTEKQAKQANVVSQDEWAGVSPVTPEVQNAETAEAVVPPPATLTEKNLQPLQDTASANNDDEFKNIDDAVDIVEEKEVVSEVDDAPLPTESNSSGLEQPKADIPASNEEALPEEYSGDHSAQEFDRDTMTATPPVDTTDVVALESALEGSRSDSDKRSVASDDHAMDASDASPAKEDVGIEDIQDHSRNVEATPQELEPESVIETDVDIDGGRVDAAESADVPVSPQSPRGGKLSLSPFRKIDGQPKPLSPLFAKPNDGDKYSHSDDSLDALSPRRLSPVHVKHIGSQRKHTVLMSDDDDDDDDDDETNAAAPSMTKHAPRAPAPSAFSSGVKESTSQSTGSPSFVPVQSGLEDFLNDSDSGSEKEAPKRPASPKRPAAPARRHMIADSDDDDDDNDAAAERFAQYDRRPKARKVSRKQLKAQFQLGAPEKSSNEAASSVATVFDVTQSSSTTSSSVLEAIQKAQEAALRMMEQEIPAPSMTRSAGAVSDVTDADTPGGKKKKSKKKSSKDCSGDTTTKTKKKKKSRPDVFIGDDED</sequence>
<dbReference type="EMBL" id="DAKRPA010000302">
    <property type="protein sequence ID" value="DAZ93639.1"/>
    <property type="molecule type" value="Genomic_DNA"/>
</dbReference>
<dbReference type="Proteomes" id="UP001146120">
    <property type="component" value="Unassembled WGS sequence"/>
</dbReference>
<feature type="region of interest" description="Disordered" evidence="2">
    <location>
        <begin position="160"/>
        <end position="187"/>
    </location>
</feature>
<evidence type="ECO:0000256" key="1">
    <source>
        <dbReference type="SAM" id="Coils"/>
    </source>
</evidence>
<evidence type="ECO:0008006" key="5">
    <source>
        <dbReference type="Google" id="ProtNLM"/>
    </source>
</evidence>
<feature type="compositionally biased region" description="Low complexity" evidence="2">
    <location>
        <begin position="801"/>
        <end position="814"/>
    </location>
</feature>
<feature type="compositionally biased region" description="Polar residues" evidence="2">
    <location>
        <begin position="617"/>
        <end position="626"/>
    </location>
</feature>
<feature type="compositionally biased region" description="Basic and acidic residues" evidence="2">
    <location>
        <begin position="552"/>
        <end position="561"/>
    </location>
</feature>
<feature type="region of interest" description="Disordered" evidence="2">
    <location>
        <begin position="1141"/>
        <end position="1209"/>
    </location>
</feature>
<feature type="compositionally biased region" description="Acidic residues" evidence="2">
    <location>
        <begin position="869"/>
        <end position="881"/>
    </location>
</feature>
<evidence type="ECO:0000313" key="4">
    <source>
        <dbReference type="Proteomes" id="UP001146120"/>
    </source>
</evidence>
<comment type="caution">
    <text evidence="3">The sequence shown here is derived from an EMBL/GenBank/DDBJ whole genome shotgun (WGS) entry which is preliminary data.</text>
</comment>
<feature type="compositionally biased region" description="Basic and acidic residues" evidence="2">
    <location>
        <begin position="524"/>
        <end position="537"/>
    </location>
</feature>
<protein>
    <recommendedName>
        <fullName evidence="5">GTP-binding protein Parf</fullName>
    </recommendedName>
</protein>
<proteinExistence type="predicted"/>
<feature type="region of interest" description="Disordered" evidence="2">
    <location>
        <begin position="749"/>
        <end position="1112"/>
    </location>
</feature>
<feature type="compositionally biased region" description="Polar residues" evidence="2">
    <location>
        <begin position="716"/>
        <end position="730"/>
    </location>
</feature>